<gene>
    <name evidence="1" type="ORF">L21TH_0076</name>
</gene>
<keyword evidence="2" id="KW-1185">Reference proteome</keyword>
<evidence type="ECO:0000313" key="1">
    <source>
        <dbReference type="EMBL" id="EOD01842.1"/>
    </source>
</evidence>
<proteinExistence type="predicted"/>
<evidence type="ECO:0000313" key="2">
    <source>
        <dbReference type="Proteomes" id="UP000013378"/>
    </source>
</evidence>
<accession>R1AYQ4</accession>
<dbReference type="AlphaFoldDB" id="R1AYQ4"/>
<sequence>MASALVENPYKENYVKVRYFEDDEVPAVIIGFAQNKLQTNIGLYMFRFSFAEKEYKNPSIYDEKLSSKATIRLSLGQLFDGTLENGFVEVEYREKLEKSLVALFGEVGKDITDYAVEKLLEKREKGDGALKGVCETKTFGNIQVDYMNHPILSEPDINLYFTVK</sequence>
<comment type="caution">
    <text evidence="1">The sequence shown here is derived from an EMBL/GenBank/DDBJ whole genome shotgun (WGS) entry which is preliminary data.</text>
</comment>
<organism evidence="1 2">
    <name type="scientific">Caldisalinibacter kiritimatiensis</name>
    <dbReference type="NCBI Taxonomy" id="1304284"/>
    <lineage>
        <taxon>Bacteria</taxon>
        <taxon>Bacillati</taxon>
        <taxon>Bacillota</taxon>
        <taxon>Tissierellia</taxon>
        <taxon>Tissierellales</taxon>
        <taxon>Thermohalobacteraceae</taxon>
        <taxon>Caldisalinibacter</taxon>
    </lineage>
</organism>
<dbReference type="Proteomes" id="UP000013378">
    <property type="component" value="Unassembled WGS sequence"/>
</dbReference>
<reference evidence="1 2" key="1">
    <citation type="journal article" date="2015" name="Geomicrobiol. J.">
        <title>Caldisalinibacter kiritimatiensis gen. nov., sp. nov., a moderately thermohalophilic thiosulfate-reducing bacterium from a hypersaline microbial mat.</title>
        <authorList>
            <person name="Ben Hania W."/>
            <person name="Joseph M."/>
            <person name="Fiebig A."/>
            <person name="Bunk B."/>
            <person name="Klenk H.-P."/>
            <person name="Fardeau M.-L."/>
            <person name="Spring S."/>
        </authorList>
    </citation>
    <scope>NUCLEOTIDE SEQUENCE [LARGE SCALE GENOMIC DNA]</scope>
    <source>
        <strain evidence="1 2">L21-TH-D2</strain>
    </source>
</reference>
<name>R1AYQ4_9FIRM</name>
<dbReference type="EMBL" id="ARZA01000013">
    <property type="protein sequence ID" value="EOD01842.1"/>
    <property type="molecule type" value="Genomic_DNA"/>
</dbReference>
<protein>
    <submittedName>
        <fullName evidence="1">Uncharacterized protein</fullName>
    </submittedName>
</protein>